<feature type="domain" description="Glycoside hydrolase family 2 immunoglobulin-like beta-sandwich" evidence="15">
    <location>
        <begin position="226"/>
        <end position="332"/>
    </location>
</feature>
<evidence type="ECO:0000256" key="7">
    <source>
        <dbReference type="ARBA" id="ARBA00022729"/>
    </source>
</evidence>
<evidence type="ECO:0000313" key="20">
    <source>
        <dbReference type="RefSeq" id="XP_035827289.1"/>
    </source>
</evidence>
<dbReference type="PANTHER" id="PTHR43730">
    <property type="entry name" value="BETA-MANNOSIDASE"/>
    <property type="match status" value="1"/>
</dbReference>
<evidence type="ECO:0000256" key="13">
    <source>
        <dbReference type="ARBA" id="ARBA00033445"/>
    </source>
</evidence>
<evidence type="ECO:0000256" key="1">
    <source>
        <dbReference type="ARBA" id="ARBA00000829"/>
    </source>
</evidence>
<dbReference type="SUPFAM" id="SSF51445">
    <property type="entry name" value="(Trans)glycosidases"/>
    <property type="match status" value="1"/>
</dbReference>
<gene>
    <name evidence="20" type="primary">LOC101847675</name>
</gene>
<keyword evidence="9" id="KW-1015">Disulfide bond</keyword>
<dbReference type="InterPro" id="IPR054593">
    <property type="entry name" value="Beta-mannosidase-like_N2"/>
</dbReference>
<feature type="chain" id="PRO_5046574186" description="Beta-mannosidase" evidence="14">
    <location>
        <begin position="16"/>
        <end position="931"/>
    </location>
</feature>
<dbReference type="Pfam" id="PF22666">
    <property type="entry name" value="Glyco_hydro_2_N2"/>
    <property type="match status" value="1"/>
</dbReference>
<evidence type="ECO:0000256" key="10">
    <source>
        <dbReference type="ARBA" id="ARBA00023180"/>
    </source>
</evidence>
<dbReference type="Pfam" id="PF02836">
    <property type="entry name" value="Glyco_hydro_2_C"/>
    <property type="match status" value="1"/>
</dbReference>
<keyword evidence="11" id="KW-0326">Glycosidase</keyword>
<comment type="function">
    <text evidence="2">Exoglycosidase that cleaves the single beta-linked mannose residue from the non-reducing end of all N-linked glycoprotein oligosaccharides.</text>
</comment>
<comment type="similarity">
    <text evidence="3">Belongs to the glycosyl hydrolase 2 family.</text>
</comment>
<dbReference type="InterPro" id="IPR006103">
    <property type="entry name" value="Glyco_hydro_2_cat"/>
</dbReference>
<keyword evidence="19" id="KW-1185">Reference proteome</keyword>
<name>A0ABM1VXZ6_APLCA</name>
<feature type="domain" description="Glycoside hydrolase family 2 catalytic" evidence="16">
    <location>
        <begin position="353"/>
        <end position="566"/>
    </location>
</feature>
<dbReference type="InterPro" id="IPR006102">
    <property type="entry name" value="Ig-like_GH2"/>
</dbReference>
<evidence type="ECO:0000256" key="9">
    <source>
        <dbReference type="ARBA" id="ARBA00023157"/>
    </source>
</evidence>
<keyword evidence="7 14" id="KW-0732">Signal</keyword>
<dbReference type="InterPro" id="IPR041625">
    <property type="entry name" value="Beta-mannosidase_Ig"/>
</dbReference>
<dbReference type="SUPFAM" id="SSF49303">
    <property type="entry name" value="beta-Galactosidase/glucuronidase domain"/>
    <property type="match status" value="2"/>
</dbReference>
<feature type="domain" description="Beta-mannosidase Ig-fold" evidence="17">
    <location>
        <begin position="850"/>
        <end position="929"/>
    </location>
</feature>
<feature type="signal peptide" evidence="14">
    <location>
        <begin position="1"/>
        <end position="15"/>
    </location>
</feature>
<evidence type="ECO:0000256" key="4">
    <source>
        <dbReference type="ARBA" id="ARBA00011245"/>
    </source>
</evidence>
<dbReference type="EC" id="3.2.1.25" evidence="5"/>
<reference evidence="20" key="1">
    <citation type="submission" date="2025-08" db="UniProtKB">
        <authorList>
            <consortium name="RefSeq"/>
        </authorList>
    </citation>
    <scope>IDENTIFICATION</scope>
</reference>
<dbReference type="SUPFAM" id="SSF49785">
    <property type="entry name" value="Galactose-binding domain-like"/>
    <property type="match status" value="1"/>
</dbReference>
<dbReference type="PANTHER" id="PTHR43730:SF1">
    <property type="entry name" value="BETA-MANNOSIDASE"/>
    <property type="match status" value="1"/>
</dbReference>
<evidence type="ECO:0000259" key="15">
    <source>
        <dbReference type="Pfam" id="PF00703"/>
    </source>
</evidence>
<dbReference type="Pfam" id="PF17753">
    <property type="entry name" value="Ig_mannosidase"/>
    <property type="match status" value="1"/>
</dbReference>
<comment type="subunit">
    <text evidence="4">Monomer.</text>
</comment>
<dbReference type="InterPro" id="IPR017853">
    <property type="entry name" value="GH"/>
</dbReference>
<dbReference type="Gene3D" id="2.60.120.260">
    <property type="entry name" value="Galactose-binding domain-like"/>
    <property type="match status" value="1"/>
</dbReference>
<dbReference type="Proteomes" id="UP000694888">
    <property type="component" value="Unplaced"/>
</dbReference>
<evidence type="ECO:0000256" key="6">
    <source>
        <dbReference type="ARBA" id="ARBA00015707"/>
    </source>
</evidence>
<evidence type="ECO:0000256" key="2">
    <source>
        <dbReference type="ARBA" id="ARBA00003150"/>
    </source>
</evidence>
<organism evidence="19 20">
    <name type="scientific">Aplysia californica</name>
    <name type="common">California sea hare</name>
    <dbReference type="NCBI Taxonomy" id="6500"/>
    <lineage>
        <taxon>Eukaryota</taxon>
        <taxon>Metazoa</taxon>
        <taxon>Spiralia</taxon>
        <taxon>Lophotrochozoa</taxon>
        <taxon>Mollusca</taxon>
        <taxon>Gastropoda</taxon>
        <taxon>Heterobranchia</taxon>
        <taxon>Euthyneura</taxon>
        <taxon>Tectipleura</taxon>
        <taxon>Aplysiida</taxon>
        <taxon>Aplysioidea</taxon>
        <taxon>Aplysiidae</taxon>
        <taxon>Aplysia</taxon>
    </lineage>
</organism>
<dbReference type="GeneID" id="101847675"/>
<evidence type="ECO:0000313" key="19">
    <source>
        <dbReference type="Proteomes" id="UP000694888"/>
    </source>
</evidence>
<dbReference type="InterPro" id="IPR050887">
    <property type="entry name" value="Beta-mannosidase_GH2"/>
</dbReference>
<evidence type="ECO:0000256" key="12">
    <source>
        <dbReference type="ARBA" id="ARBA00032581"/>
    </source>
</evidence>
<evidence type="ECO:0000256" key="8">
    <source>
        <dbReference type="ARBA" id="ARBA00022801"/>
    </source>
</evidence>
<dbReference type="InterPro" id="IPR008979">
    <property type="entry name" value="Galactose-bd-like_sf"/>
</dbReference>
<keyword evidence="10" id="KW-0325">Glycoprotein</keyword>
<evidence type="ECO:0000256" key="3">
    <source>
        <dbReference type="ARBA" id="ARBA00007401"/>
    </source>
</evidence>
<evidence type="ECO:0000259" key="17">
    <source>
        <dbReference type="Pfam" id="PF17753"/>
    </source>
</evidence>
<evidence type="ECO:0000256" key="14">
    <source>
        <dbReference type="SAM" id="SignalP"/>
    </source>
</evidence>
<accession>A0ABM1VXZ6</accession>
<evidence type="ECO:0000259" key="16">
    <source>
        <dbReference type="Pfam" id="PF02836"/>
    </source>
</evidence>
<evidence type="ECO:0000256" key="5">
    <source>
        <dbReference type="ARBA" id="ARBA00012754"/>
    </source>
</evidence>
<dbReference type="InterPro" id="IPR013783">
    <property type="entry name" value="Ig-like_fold"/>
</dbReference>
<dbReference type="Gene3D" id="3.20.20.80">
    <property type="entry name" value="Glycosidases"/>
    <property type="match status" value="1"/>
</dbReference>
<evidence type="ECO:0000256" key="11">
    <source>
        <dbReference type="ARBA" id="ARBA00023295"/>
    </source>
</evidence>
<comment type="catalytic activity">
    <reaction evidence="1">
        <text>Hydrolysis of terminal, non-reducing beta-D-mannose residues in beta-D-mannosides.</text>
        <dbReference type="EC" id="3.2.1.25"/>
    </reaction>
</comment>
<evidence type="ECO:0000259" key="18">
    <source>
        <dbReference type="Pfam" id="PF22666"/>
    </source>
</evidence>
<proteinExistence type="inferred from homology"/>
<feature type="domain" description="Beta-mannosidase-like galactose-binding" evidence="18">
    <location>
        <begin position="39"/>
        <end position="213"/>
    </location>
</feature>
<dbReference type="Pfam" id="PF00703">
    <property type="entry name" value="Glyco_hydro_2"/>
    <property type="match status" value="1"/>
</dbReference>
<dbReference type="Gene3D" id="2.60.40.10">
    <property type="entry name" value="Immunoglobulins"/>
    <property type="match status" value="2"/>
</dbReference>
<keyword evidence="8" id="KW-0378">Hydrolase</keyword>
<protein>
    <recommendedName>
        <fullName evidence="6">Beta-mannosidase</fullName>
        <ecNumber evidence="5">3.2.1.25</ecNumber>
    </recommendedName>
    <alternativeName>
        <fullName evidence="12">Lysosomal beta A mannosidase</fullName>
    </alternativeName>
    <alternativeName>
        <fullName evidence="13">Mannanase</fullName>
    </alternativeName>
</protein>
<sequence length="931" mass="105002">MFWFRVSLLIATGISQWMLNTNSLVNSYEQVPLDGQLNWMLSEASTGVNIPASVPGSMYTALLAKNLIQDPLYRDNDNKYVWLGNSDWTYYRNFTVSKSVAESSKVLLVCEGLDTVASVMVNGKSVGDTDNMFVRHAFDVTGIVKEGDNSIIVGFRSAVLEALERDQKSSYEIPPNCPPPVQQGQCHVNQLRKEQCSFSWDWGPSFPTQGIWKPIYLNAFSAAVVQRVSAIPKKVSGQWQVDVDVIFDVNEDLTEVKGQVQVDVPALNLTLVQDVTVSSSQGRAKVVLKVPLARDVLLWWPNGYGLQNLYQMTVTFTSGSDVSSRSFKVGFRTVELIQDPVSSDSKKGLTFYFRINGLPVFLKGSNWIPADNFQERITRDRLRFLLQSTAAVGINSMRVWGGGVYESEDFYELCDEFGIMVWQDLMFSVALYPTYDGFLQSVATEIRQQVQRLKHHPSIILWAGNNENEKGLRQNWFKTQDNFTLYYNDYVKLYVTTIKPIVNGEDDSREYLLSSPSNAKESEKEGYVAKDPGSELYGDIHFYENVVDQWNPAVFRVPRMASEYGIQGWCNNESLASVFAPEDYSMDAPMIGHRQHHFNGNAEMAAEVALHIDLSTSSDAAVKFTDYIYLTQINQAMSMRTQSEHYRRYQSRLLSDGRGLTMGALYWQLNDIWQAPTWASIDYEGRWKMLHYYAQHFFQPTLVSPYLQDNNTLNVYMVVDGVPSLERRDNVTGELRFEPMSDIDDIKKSSVPAPDVSDTLAAINKATSGRLTLTMYNYASFTPLKSWNVDYSINTTADSVYTASVSQLVSEANCASRDNCFLHFSTADKNNAVTSTTWLFLSYPKYSNLPRAQIKVVAVRNISPQVFEVDISSDAFALYVWLSAGDVLGRFSDNGFHLHTPTATVKFYAANDVTAAKLQENLKVKSLSDVQ</sequence>
<dbReference type="RefSeq" id="XP_035827289.1">
    <property type="nucleotide sequence ID" value="XM_035971396.1"/>
</dbReference>
<dbReference type="InterPro" id="IPR036156">
    <property type="entry name" value="Beta-gal/glucu_dom_sf"/>
</dbReference>